<gene>
    <name evidence="3" type="ORF">SAMN04487968_101121</name>
</gene>
<keyword evidence="2" id="KW-0812">Transmembrane</keyword>
<dbReference type="EMBL" id="FOLB01000001">
    <property type="protein sequence ID" value="SFB71864.1"/>
    <property type="molecule type" value="Genomic_DNA"/>
</dbReference>
<keyword evidence="2" id="KW-1133">Transmembrane helix</keyword>
<protein>
    <submittedName>
        <fullName evidence="3">Uncharacterized protein</fullName>
    </submittedName>
</protein>
<keyword evidence="2" id="KW-0472">Membrane</keyword>
<sequence>MRERELEEAFRDGLATLAGEAEVSPEAVRRVRERARSGVVRRRRSGWAVAAAAAAVVAVGTGLSVALSGSNGVDQAASPSPRASHSPSPSDVAPQVPGGYRLEVWHDVAVYVPVTWGWGSAPITRGGHPTLCGGGQVVQADGSRLEDEGQPYVGRPVQLSQACDDAALQRRPAAPYVWLGGDVPVGTVDLGDGWVRQTVEVGDVTVSVASDDAALRRSIVTSAHQVTGECDPLLESPPAPAGTTAPDFVPVSMTVCAYRATSTHLDYDLVYEQELSMGAAKYLVAAVDAAAPLGSSSCYSPGGGEWALLRLRGTGGAFRDYVVDMSCPSIADPTGTQHVLDRETVTSWAVGGVNAVLTGSALIETPDRFIPPLP</sequence>
<proteinExistence type="predicted"/>
<feature type="transmembrane region" description="Helical" evidence="2">
    <location>
        <begin position="46"/>
        <end position="67"/>
    </location>
</feature>
<accession>A0A1I1DAM4</accession>
<feature type="region of interest" description="Disordered" evidence="1">
    <location>
        <begin position="70"/>
        <end position="95"/>
    </location>
</feature>
<reference evidence="3 4" key="1">
    <citation type="submission" date="2016-10" db="EMBL/GenBank/DDBJ databases">
        <authorList>
            <person name="de Groot N.N."/>
        </authorList>
    </citation>
    <scope>NUCLEOTIDE SEQUENCE [LARGE SCALE GENOMIC DNA]</scope>
    <source>
        <strain evidence="3 4">CGMCC 1.7056</strain>
    </source>
</reference>
<evidence type="ECO:0000313" key="4">
    <source>
        <dbReference type="Proteomes" id="UP000198832"/>
    </source>
</evidence>
<dbReference type="AlphaFoldDB" id="A0A1I1DAM4"/>
<organism evidence="3 4">
    <name type="scientific">Nocardioides terrae</name>
    <dbReference type="NCBI Taxonomy" id="574651"/>
    <lineage>
        <taxon>Bacteria</taxon>
        <taxon>Bacillati</taxon>
        <taxon>Actinomycetota</taxon>
        <taxon>Actinomycetes</taxon>
        <taxon>Propionibacteriales</taxon>
        <taxon>Nocardioidaceae</taxon>
        <taxon>Nocardioides</taxon>
    </lineage>
</organism>
<dbReference type="Proteomes" id="UP000198832">
    <property type="component" value="Unassembled WGS sequence"/>
</dbReference>
<keyword evidence="4" id="KW-1185">Reference proteome</keyword>
<evidence type="ECO:0000313" key="3">
    <source>
        <dbReference type="EMBL" id="SFB71864.1"/>
    </source>
</evidence>
<evidence type="ECO:0000256" key="1">
    <source>
        <dbReference type="SAM" id="MobiDB-lite"/>
    </source>
</evidence>
<evidence type="ECO:0000256" key="2">
    <source>
        <dbReference type="SAM" id="Phobius"/>
    </source>
</evidence>
<dbReference type="RefSeq" id="WP_091119032.1">
    <property type="nucleotide sequence ID" value="NZ_FOLB01000001.1"/>
</dbReference>
<dbReference type="OrthoDB" id="3294467at2"/>
<feature type="compositionally biased region" description="Low complexity" evidence="1">
    <location>
        <begin position="76"/>
        <end position="90"/>
    </location>
</feature>
<dbReference type="STRING" id="574651.SAMN04487968_101121"/>
<name>A0A1I1DAM4_9ACTN</name>